<dbReference type="InterPro" id="IPR003661">
    <property type="entry name" value="HisK_dim/P_dom"/>
</dbReference>
<dbReference type="FunFam" id="1.10.287.130:FF:000001">
    <property type="entry name" value="Two-component sensor histidine kinase"/>
    <property type="match status" value="1"/>
</dbReference>
<dbReference type="EC" id="2.7.13.3" evidence="2"/>
<name>A0A9D1NY74_9FIRM</name>
<keyword evidence="5 9" id="KW-0418">Kinase</keyword>
<keyword evidence="6" id="KW-0902">Two-component regulatory system</keyword>
<dbReference type="CDD" id="cd00075">
    <property type="entry name" value="HATPase"/>
    <property type="match status" value="1"/>
</dbReference>
<feature type="transmembrane region" description="Helical" evidence="7">
    <location>
        <begin position="175"/>
        <end position="196"/>
    </location>
</feature>
<dbReference type="EMBL" id="DVOS01000022">
    <property type="protein sequence ID" value="HIV22626.1"/>
    <property type="molecule type" value="Genomic_DNA"/>
</dbReference>
<keyword evidence="3" id="KW-0597">Phosphoprotein</keyword>
<dbReference type="Pfam" id="PF02518">
    <property type="entry name" value="HATPase_c"/>
    <property type="match status" value="1"/>
</dbReference>
<evidence type="ECO:0000313" key="10">
    <source>
        <dbReference type="Proteomes" id="UP000886889"/>
    </source>
</evidence>
<evidence type="ECO:0000256" key="7">
    <source>
        <dbReference type="SAM" id="Phobius"/>
    </source>
</evidence>
<dbReference type="InterPro" id="IPR004358">
    <property type="entry name" value="Sig_transdc_His_kin-like_C"/>
</dbReference>
<dbReference type="PANTHER" id="PTHR43547">
    <property type="entry name" value="TWO-COMPONENT HISTIDINE KINASE"/>
    <property type="match status" value="1"/>
</dbReference>
<dbReference type="PRINTS" id="PR00344">
    <property type="entry name" value="BCTRLSENSOR"/>
</dbReference>
<accession>A0A9D1NY74</accession>
<dbReference type="InterPro" id="IPR036097">
    <property type="entry name" value="HisK_dim/P_sf"/>
</dbReference>
<dbReference type="InterPro" id="IPR005467">
    <property type="entry name" value="His_kinase_dom"/>
</dbReference>
<evidence type="ECO:0000256" key="1">
    <source>
        <dbReference type="ARBA" id="ARBA00000085"/>
    </source>
</evidence>
<evidence type="ECO:0000256" key="6">
    <source>
        <dbReference type="ARBA" id="ARBA00023012"/>
    </source>
</evidence>
<dbReference type="SMART" id="SM00388">
    <property type="entry name" value="HisKA"/>
    <property type="match status" value="1"/>
</dbReference>
<reference evidence="9" key="2">
    <citation type="journal article" date="2021" name="PeerJ">
        <title>Extensive microbial diversity within the chicken gut microbiome revealed by metagenomics and culture.</title>
        <authorList>
            <person name="Gilroy R."/>
            <person name="Ravi A."/>
            <person name="Getino M."/>
            <person name="Pursley I."/>
            <person name="Horton D.L."/>
            <person name="Alikhan N.F."/>
            <person name="Baker D."/>
            <person name="Gharbi K."/>
            <person name="Hall N."/>
            <person name="Watson M."/>
            <person name="Adriaenssens E.M."/>
            <person name="Foster-Nyarko E."/>
            <person name="Jarju S."/>
            <person name="Secka A."/>
            <person name="Antonio M."/>
            <person name="Oren A."/>
            <person name="Chaudhuri R.R."/>
            <person name="La Ragione R."/>
            <person name="Hildebrand F."/>
            <person name="Pallen M.J."/>
        </authorList>
    </citation>
    <scope>NUCLEOTIDE SEQUENCE</scope>
    <source>
        <strain evidence="9">ChiBcec6-7307</strain>
    </source>
</reference>
<keyword evidence="4" id="KW-0808">Transferase</keyword>
<dbReference type="InterPro" id="IPR036890">
    <property type="entry name" value="HATPase_C_sf"/>
</dbReference>
<comment type="catalytic activity">
    <reaction evidence="1">
        <text>ATP + protein L-histidine = ADP + protein N-phospho-L-histidine.</text>
        <dbReference type="EC" id="2.7.13.3"/>
    </reaction>
</comment>
<evidence type="ECO:0000256" key="4">
    <source>
        <dbReference type="ARBA" id="ARBA00022679"/>
    </source>
</evidence>
<proteinExistence type="predicted"/>
<evidence type="ECO:0000313" key="9">
    <source>
        <dbReference type="EMBL" id="HIV22626.1"/>
    </source>
</evidence>
<dbReference type="SUPFAM" id="SSF55874">
    <property type="entry name" value="ATPase domain of HSP90 chaperone/DNA topoisomerase II/histidine kinase"/>
    <property type="match status" value="1"/>
</dbReference>
<dbReference type="CDD" id="cd00082">
    <property type="entry name" value="HisKA"/>
    <property type="match status" value="1"/>
</dbReference>
<dbReference type="PROSITE" id="PS50109">
    <property type="entry name" value="HIS_KIN"/>
    <property type="match status" value="1"/>
</dbReference>
<reference evidence="9" key="1">
    <citation type="submission" date="2020-10" db="EMBL/GenBank/DDBJ databases">
        <authorList>
            <person name="Gilroy R."/>
        </authorList>
    </citation>
    <scope>NUCLEOTIDE SEQUENCE</scope>
    <source>
        <strain evidence="9">ChiBcec6-7307</strain>
    </source>
</reference>
<dbReference type="PANTHER" id="PTHR43547:SF2">
    <property type="entry name" value="HYBRID SIGNAL TRANSDUCTION HISTIDINE KINASE C"/>
    <property type="match status" value="1"/>
</dbReference>
<evidence type="ECO:0000256" key="5">
    <source>
        <dbReference type="ARBA" id="ARBA00022777"/>
    </source>
</evidence>
<keyword evidence="7" id="KW-0472">Membrane</keyword>
<feature type="domain" description="Histidine kinase" evidence="8">
    <location>
        <begin position="216"/>
        <end position="431"/>
    </location>
</feature>
<dbReference type="Proteomes" id="UP000886889">
    <property type="component" value="Unassembled WGS sequence"/>
</dbReference>
<dbReference type="GO" id="GO:0000155">
    <property type="term" value="F:phosphorelay sensor kinase activity"/>
    <property type="evidence" value="ECO:0007669"/>
    <property type="project" value="InterPro"/>
</dbReference>
<dbReference type="InterPro" id="IPR003594">
    <property type="entry name" value="HATPase_dom"/>
</dbReference>
<dbReference type="SUPFAM" id="SSF47384">
    <property type="entry name" value="Homodimeric domain of signal transducing histidine kinase"/>
    <property type="match status" value="1"/>
</dbReference>
<organism evidence="9 10">
    <name type="scientific">Candidatus Merdiplasma excrementigallinarum</name>
    <dbReference type="NCBI Taxonomy" id="2840864"/>
    <lineage>
        <taxon>Bacteria</taxon>
        <taxon>Bacillati</taxon>
        <taxon>Bacillota</taxon>
        <taxon>Clostridia</taxon>
        <taxon>Lachnospirales</taxon>
        <taxon>Lachnospiraceae</taxon>
        <taxon>Lachnospiraceae incertae sedis</taxon>
        <taxon>Candidatus Merdiplasma</taxon>
    </lineage>
</organism>
<protein>
    <recommendedName>
        <fullName evidence="2">histidine kinase</fullName>
        <ecNumber evidence="2">2.7.13.3</ecNumber>
    </recommendedName>
</protein>
<dbReference type="AlphaFoldDB" id="A0A9D1NY74"/>
<feature type="transmembrane region" description="Helical" evidence="7">
    <location>
        <begin position="6"/>
        <end position="31"/>
    </location>
</feature>
<keyword evidence="7" id="KW-0812">Transmembrane</keyword>
<keyword evidence="7" id="KW-1133">Transmembrane helix</keyword>
<comment type="caution">
    <text evidence="9">The sequence shown here is derived from an EMBL/GenBank/DDBJ whole genome shotgun (WGS) entry which is preliminary data.</text>
</comment>
<dbReference type="SMART" id="SM00387">
    <property type="entry name" value="HATPase_c"/>
    <property type="match status" value="1"/>
</dbReference>
<evidence type="ECO:0000259" key="8">
    <source>
        <dbReference type="PROSITE" id="PS50109"/>
    </source>
</evidence>
<evidence type="ECO:0000256" key="2">
    <source>
        <dbReference type="ARBA" id="ARBA00012438"/>
    </source>
</evidence>
<gene>
    <name evidence="9" type="ORF">IAC80_01670</name>
</gene>
<evidence type="ECO:0000256" key="3">
    <source>
        <dbReference type="ARBA" id="ARBA00022553"/>
    </source>
</evidence>
<dbReference type="Pfam" id="PF00512">
    <property type="entry name" value="HisKA"/>
    <property type="match status" value="1"/>
</dbReference>
<sequence>MIRTLRFRLAGLCIGVTALVLVTLTLVCLFISERNIRNQEEASFQINLNTLYQNLQLESALSHTWLRHAEYNYQFLIRLTDNGSPLFFQSLSRDAGQEALLDLAAKKALTDYGIDAKTAASDRSLLYHQEFTMKDPQGGSCYVSAGLVPVADGTLSVTVVHPLSARDTRIFRQRAIFFTADLAALLLLGLFFWSFIQKILEPLQENRRRQTQFIAAASHELRSPLTVILSNVEAVRRKNMEPDEAFLTVLETEGNRMARLVSDMLQLAGADNHSWSMHIAPTELDTLVLETFESFEALAHSRQLLWEVRLPEEPLPRCLCDGERIRQLLSILIDNAFCYTPAEGRVLLFLEASPGAFRIGVSDNGPGIPDSEKERVFERFYRFDASRSQKEHFGLGLSIAWEIARLHRGKLLLTDTPGGGSTFLLILPDEKKIF</sequence>
<dbReference type="Gene3D" id="1.10.287.130">
    <property type="match status" value="1"/>
</dbReference>
<dbReference type="Gene3D" id="3.30.565.10">
    <property type="entry name" value="Histidine kinase-like ATPase, C-terminal domain"/>
    <property type="match status" value="1"/>
</dbReference>